<dbReference type="Pfam" id="PF00977">
    <property type="entry name" value="His_biosynth"/>
    <property type="match status" value="1"/>
</dbReference>
<keyword evidence="4 9" id="KW-0028">Amino-acid biosynthesis</keyword>
<evidence type="ECO:0000313" key="12">
    <source>
        <dbReference type="Proteomes" id="UP001158045"/>
    </source>
</evidence>
<evidence type="ECO:0000256" key="10">
    <source>
        <dbReference type="RuleBase" id="RU003657"/>
    </source>
</evidence>
<comment type="pathway">
    <text evidence="1 9">Amino-acid biosynthesis; L-histidine biosynthesis; L-histidine from 5-phospho-alpha-D-ribose 1-diphosphate: step 5/9.</text>
</comment>
<keyword evidence="6 9" id="KW-0456">Lyase</keyword>
<dbReference type="HAMAP" id="MF_01013">
    <property type="entry name" value="HisF"/>
    <property type="match status" value="1"/>
</dbReference>
<dbReference type="InterPro" id="IPR011060">
    <property type="entry name" value="RibuloseP-bd_barrel"/>
</dbReference>
<proteinExistence type="inferred from homology"/>
<dbReference type="GO" id="GO:0016829">
    <property type="term" value="F:lyase activity"/>
    <property type="evidence" value="ECO:0007669"/>
    <property type="project" value="UniProtKB-KW"/>
</dbReference>
<comment type="subcellular location">
    <subcellularLocation>
        <location evidence="9">Cytoplasm</location>
    </subcellularLocation>
</comment>
<comment type="function">
    <text evidence="7 9">IGPS catalyzes the conversion of PRFAR and glutamine to IGP, AICAR and glutamate. The HisF subunit catalyzes the cyclization activity that produces IGP and AICAR from PRFAR using the ammonia provided by the HisH subunit.</text>
</comment>
<gene>
    <name evidence="9 11" type="primary">hisF</name>
    <name evidence="11" type="ORF">QE109_08660</name>
</gene>
<dbReference type="NCBIfam" id="TIGR00735">
    <property type="entry name" value="hisF"/>
    <property type="match status" value="1"/>
</dbReference>
<dbReference type="Gene3D" id="3.20.20.70">
    <property type="entry name" value="Aldolase class I"/>
    <property type="match status" value="1"/>
</dbReference>
<keyword evidence="5 9" id="KW-0368">Histidine biosynthesis</keyword>
<reference evidence="11 12" key="1">
    <citation type="submission" date="2023-04" db="EMBL/GenBank/DDBJ databases">
        <title>Fusibacter bizertensis strain WBS, isolated from littoral bottom sediments of the Arctic seas - biochemical and genomic analysis.</title>
        <authorList>
            <person name="Brioukhanov A.L."/>
        </authorList>
    </citation>
    <scope>NUCLEOTIDE SEQUENCE [LARGE SCALE GENOMIC DNA]</scope>
    <source>
        <strain evidence="11 12">WBS</strain>
    </source>
</reference>
<comment type="similarity">
    <text evidence="2 9 10">Belongs to the HisA/HisF family.</text>
</comment>
<evidence type="ECO:0000256" key="3">
    <source>
        <dbReference type="ARBA" id="ARBA00011152"/>
    </source>
</evidence>
<dbReference type="PANTHER" id="PTHR21235:SF2">
    <property type="entry name" value="IMIDAZOLE GLYCEROL PHOSPHATE SYNTHASE HISHF"/>
    <property type="match status" value="1"/>
</dbReference>
<evidence type="ECO:0000256" key="7">
    <source>
        <dbReference type="ARBA" id="ARBA00025475"/>
    </source>
</evidence>
<evidence type="ECO:0000256" key="4">
    <source>
        <dbReference type="ARBA" id="ARBA00022605"/>
    </source>
</evidence>
<feature type="active site" evidence="9">
    <location>
        <position position="15"/>
    </location>
</feature>
<sequence>MTDNKLAKRIIPCLDIQNGLVSKGIKFQNVKEIGNPIEIAMYYESQGADELVLYDINASVEMRSNFLGIVTQVANKIRIPFTVGGGIRTVDDVYNALLSGADKVSINSAAVLTPEVLSASAKRFGNQCIVASLDIKKVNSEYMVFTHGGRNQTSYKAVEWAQRCEALGAGELVINAIDQDGVKKGYDRELLKMISSAVGIPVIASGGAGNQMDFINLFEDQAADAALAASVFHFGSVEIPILKKLLAEKGIVVRTSI</sequence>
<feature type="active site" evidence="9">
    <location>
        <position position="134"/>
    </location>
</feature>
<protein>
    <recommendedName>
        <fullName evidence="9">Imidazole glycerol phosphate synthase subunit HisF</fullName>
        <ecNumber evidence="9">4.3.2.10</ecNumber>
    </recommendedName>
    <alternativeName>
        <fullName evidence="9">IGP synthase cyclase subunit</fullName>
    </alternativeName>
    <alternativeName>
        <fullName evidence="9">IGP synthase subunit HisF</fullName>
    </alternativeName>
    <alternativeName>
        <fullName evidence="9">ImGP synthase subunit HisF</fullName>
        <shortName evidence="9">IGPS subunit HisF</shortName>
    </alternativeName>
</protein>
<dbReference type="InterPro" id="IPR004651">
    <property type="entry name" value="HisF"/>
</dbReference>
<dbReference type="Proteomes" id="UP001158045">
    <property type="component" value="Unassembled WGS sequence"/>
</dbReference>
<keyword evidence="12" id="KW-1185">Reference proteome</keyword>
<dbReference type="EMBL" id="JARYZI010000005">
    <property type="protein sequence ID" value="MDH8678216.1"/>
    <property type="molecule type" value="Genomic_DNA"/>
</dbReference>
<dbReference type="EC" id="4.3.2.10" evidence="9"/>
<accession>A0ABT6NCS7</accession>
<evidence type="ECO:0000256" key="6">
    <source>
        <dbReference type="ARBA" id="ARBA00023239"/>
    </source>
</evidence>
<keyword evidence="9" id="KW-0963">Cytoplasm</keyword>
<comment type="subunit">
    <text evidence="3 9">Heterodimer of HisH and HisF.</text>
</comment>
<dbReference type="InterPro" id="IPR006062">
    <property type="entry name" value="His_biosynth"/>
</dbReference>
<comment type="caution">
    <text evidence="11">The sequence shown here is derived from an EMBL/GenBank/DDBJ whole genome shotgun (WGS) entry which is preliminary data.</text>
</comment>
<dbReference type="RefSeq" id="WP_281094056.1">
    <property type="nucleotide sequence ID" value="NZ_JARYZI010000005.1"/>
</dbReference>
<evidence type="ECO:0000313" key="11">
    <source>
        <dbReference type="EMBL" id="MDH8678216.1"/>
    </source>
</evidence>
<dbReference type="PANTHER" id="PTHR21235">
    <property type="entry name" value="IMIDAZOLE GLYCEROL PHOSPHATE SYNTHASE SUBUNIT HISF/H IGP SYNTHASE SUBUNIT HISF/H"/>
    <property type="match status" value="1"/>
</dbReference>
<evidence type="ECO:0000256" key="5">
    <source>
        <dbReference type="ARBA" id="ARBA00023102"/>
    </source>
</evidence>
<dbReference type="InterPro" id="IPR013785">
    <property type="entry name" value="Aldolase_TIM"/>
</dbReference>
<comment type="catalytic activity">
    <reaction evidence="8 9">
        <text>5-[(5-phospho-1-deoxy-D-ribulos-1-ylimino)methylamino]-1-(5-phospho-beta-D-ribosyl)imidazole-4-carboxamide + L-glutamine = D-erythro-1-(imidazol-4-yl)glycerol 3-phosphate + 5-amino-1-(5-phospho-beta-D-ribosyl)imidazole-4-carboxamide + L-glutamate + H(+)</text>
        <dbReference type="Rhea" id="RHEA:24793"/>
        <dbReference type="ChEBI" id="CHEBI:15378"/>
        <dbReference type="ChEBI" id="CHEBI:29985"/>
        <dbReference type="ChEBI" id="CHEBI:58278"/>
        <dbReference type="ChEBI" id="CHEBI:58359"/>
        <dbReference type="ChEBI" id="CHEBI:58475"/>
        <dbReference type="ChEBI" id="CHEBI:58525"/>
        <dbReference type="EC" id="4.3.2.10"/>
    </reaction>
</comment>
<evidence type="ECO:0000256" key="9">
    <source>
        <dbReference type="HAMAP-Rule" id="MF_01013"/>
    </source>
</evidence>
<evidence type="ECO:0000256" key="1">
    <source>
        <dbReference type="ARBA" id="ARBA00005091"/>
    </source>
</evidence>
<name>A0ABT6NCS7_9FIRM</name>
<dbReference type="InterPro" id="IPR050064">
    <property type="entry name" value="IGPS_HisA/HisF"/>
</dbReference>
<evidence type="ECO:0000256" key="2">
    <source>
        <dbReference type="ARBA" id="ARBA00009667"/>
    </source>
</evidence>
<evidence type="ECO:0000256" key="8">
    <source>
        <dbReference type="ARBA" id="ARBA00047838"/>
    </source>
</evidence>
<dbReference type="CDD" id="cd04731">
    <property type="entry name" value="HisF"/>
    <property type="match status" value="1"/>
</dbReference>
<dbReference type="SUPFAM" id="SSF51366">
    <property type="entry name" value="Ribulose-phoshate binding barrel"/>
    <property type="match status" value="1"/>
</dbReference>
<organism evidence="11 12">
    <name type="scientific">Fusibacter bizertensis</name>
    <dbReference type="NCBI Taxonomy" id="1488331"/>
    <lineage>
        <taxon>Bacteria</taxon>
        <taxon>Bacillati</taxon>
        <taxon>Bacillota</taxon>
        <taxon>Clostridia</taxon>
        <taxon>Eubacteriales</taxon>
        <taxon>Eubacteriales Family XII. Incertae Sedis</taxon>
        <taxon>Fusibacter</taxon>
    </lineage>
</organism>